<keyword evidence="1" id="KW-0378">Hydrolase</keyword>
<evidence type="ECO:0000259" key="2">
    <source>
        <dbReference type="PROSITE" id="PS51747"/>
    </source>
</evidence>
<evidence type="ECO:0000313" key="3">
    <source>
        <dbReference type="EMBL" id="CRZ04038.1"/>
    </source>
</evidence>
<dbReference type="InterPro" id="IPR016193">
    <property type="entry name" value="Cytidine_deaminase-like"/>
</dbReference>
<dbReference type="PANTHER" id="PTHR11079">
    <property type="entry name" value="CYTOSINE DEAMINASE FAMILY MEMBER"/>
    <property type="match status" value="1"/>
</dbReference>
<dbReference type="PANTHER" id="PTHR11079:SF149">
    <property type="entry name" value="TRNA-SPECIFIC ADENOSINE DEAMINASE 2"/>
    <property type="match status" value="1"/>
</dbReference>
<dbReference type="GO" id="GO:0052717">
    <property type="term" value="F:tRNA-specific adenosine-34 deaminase activity"/>
    <property type="evidence" value="ECO:0007669"/>
    <property type="project" value="UniProtKB-EC"/>
</dbReference>
<feature type="domain" description="CMP/dCMP-type deaminase" evidence="2">
    <location>
        <begin position="1"/>
        <end position="55"/>
    </location>
</feature>
<name>A0A0H5QPR6_9EUKA</name>
<proteinExistence type="predicted"/>
<dbReference type="PROSITE" id="PS51747">
    <property type="entry name" value="CYT_DCMP_DEAMINASES_2"/>
    <property type="match status" value="1"/>
</dbReference>
<dbReference type="EMBL" id="HACM01003596">
    <property type="protein sequence ID" value="CRZ04038.1"/>
    <property type="molecule type" value="Transcribed_RNA"/>
</dbReference>
<dbReference type="Gene3D" id="3.40.140.10">
    <property type="entry name" value="Cytidine Deaminase, domain 2"/>
    <property type="match status" value="1"/>
</dbReference>
<dbReference type="InterPro" id="IPR002125">
    <property type="entry name" value="CMP_dCMP_dom"/>
</dbReference>
<dbReference type="AlphaFoldDB" id="A0A0H5QPR6"/>
<dbReference type="GO" id="GO:0046872">
    <property type="term" value="F:metal ion binding"/>
    <property type="evidence" value="ECO:0007669"/>
    <property type="project" value="UniProtKB-KW"/>
</dbReference>
<sequence length="107" mass="12027">MKQEDYQGLDMFRNCTLYVTCEPCIMCASLLSQIRIKKVYFGCFNERFGGNGSVYSVHDSVGDFGYEVVSGVRQDRAIELLKAFYGAGNPNAPESKRARKLTSELHV</sequence>
<dbReference type="GO" id="GO:0002100">
    <property type="term" value="P:tRNA wobble adenosine to inosine editing"/>
    <property type="evidence" value="ECO:0007669"/>
    <property type="project" value="InterPro"/>
</dbReference>
<organism evidence="3">
    <name type="scientific">Spongospora subterranea</name>
    <dbReference type="NCBI Taxonomy" id="70186"/>
    <lineage>
        <taxon>Eukaryota</taxon>
        <taxon>Sar</taxon>
        <taxon>Rhizaria</taxon>
        <taxon>Endomyxa</taxon>
        <taxon>Phytomyxea</taxon>
        <taxon>Plasmodiophorida</taxon>
        <taxon>Plasmodiophoridae</taxon>
        <taxon>Spongospora</taxon>
    </lineage>
</organism>
<accession>A0A0H5QPR6</accession>
<protein>
    <recommendedName>
        <fullName evidence="2">CMP/dCMP-type deaminase domain-containing protein</fullName>
    </recommendedName>
</protein>
<reference evidence="3" key="1">
    <citation type="submission" date="2015-04" db="EMBL/GenBank/DDBJ databases">
        <title>The genome sequence of the plant pathogenic Rhizarian Plasmodiophora brassicae reveals insights in its biotrophic life cycle and the origin of chitin synthesis.</title>
        <authorList>
            <person name="Schwelm A."/>
            <person name="Fogelqvist J."/>
            <person name="Knaust A."/>
            <person name="Julke S."/>
            <person name="Lilja T."/>
            <person name="Dhandapani V."/>
            <person name="Bonilla-Rosso G."/>
            <person name="Karlsson M."/>
            <person name="Shevchenko A."/>
            <person name="Choi S.R."/>
            <person name="Kim H.G."/>
            <person name="Park J.Y."/>
            <person name="Lim Y.P."/>
            <person name="Ludwig-Muller J."/>
            <person name="Dixelius C."/>
        </authorList>
    </citation>
    <scope>NUCLEOTIDE SEQUENCE</scope>
    <source>
        <tissue evidence="3">Potato root galls</tissue>
    </source>
</reference>
<dbReference type="Pfam" id="PF00383">
    <property type="entry name" value="dCMP_cyt_deam_1"/>
    <property type="match status" value="1"/>
</dbReference>
<dbReference type="CDD" id="cd01285">
    <property type="entry name" value="nucleoside_deaminase"/>
    <property type="match status" value="1"/>
</dbReference>
<dbReference type="SUPFAM" id="SSF53927">
    <property type="entry name" value="Cytidine deaminase-like"/>
    <property type="match status" value="1"/>
</dbReference>
<evidence type="ECO:0000256" key="1">
    <source>
        <dbReference type="ARBA" id="ARBA00022801"/>
    </source>
</evidence>